<dbReference type="RefSeq" id="WP_023573330.1">
    <property type="nucleotide sequence ID" value="NZ_AVCS01000009.1"/>
</dbReference>
<dbReference type="Proteomes" id="UP000030149">
    <property type="component" value="Unassembled WGS sequence"/>
</dbReference>
<feature type="signal peptide" evidence="1">
    <location>
        <begin position="1"/>
        <end position="21"/>
    </location>
</feature>
<gene>
    <name evidence="2" type="ORF">Q767_06790</name>
</gene>
<reference evidence="2 3" key="2">
    <citation type="journal article" date="2015" name="Stand. Genomic Sci.">
        <title>High quality draft genomic sequence of Flavobacterium enshiense DK69(T) and comparison among Flavobacterium genomes.</title>
        <authorList>
            <person name="Zeng Z."/>
            <person name="Chen C."/>
            <person name="Du H."/>
            <person name="Wang G."/>
            <person name="Li M."/>
        </authorList>
    </citation>
    <scope>NUCLEOTIDE SEQUENCE [LARGE SCALE GENOMIC DNA]</scope>
    <source>
        <strain evidence="2 3">DK69</strain>
    </source>
</reference>
<evidence type="ECO:0000313" key="2">
    <source>
        <dbReference type="EMBL" id="KGO96591.1"/>
    </source>
</evidence>
<keyword evidence="3" id="KW-1185">Reference proteome</keyword>
<accession>V6S967</accession>
<comment type="caution">
    <text evidence="2">The sequence shown here is derived from an EMBL/GenBank/DDBJ whole genome shotgun (WGS) entry which is preliminary data.</text>
</comment>
<protein>
    <submittedName>
        <fullName evidence="2">Uncharacterized protein</fullName>
    </submittedName>
</protein>
<dbReference type="OrthoDB" id="1342114at2"/>
<dbReference type="STRING" id="1107311.Q767_06790"/>
<sequence>MNKLKFCVSLIFFFVFTAVFSQNYRDTVINDLVNVSFGLSRKDKVQYLAAKEKVLKLEEDYGYEVDLKMKLIDYSYMHKDLGFFKEQLEILVKNHGFTIAYMTGGESYSDAIMKGELSPWFKAMYLKNHFIWLDNNFEKQIDQRKLHDNQIKIQTIQSVVSKVQETETLSDTDKKAVDSKCNEVLFSTVSFLHDLCRKYDQYPTGKNFAIVQTSTISKLYINLSIKENIERTWLLVEPYIKKSYLKHETDYSEYVVYDAFSYIHFGYQKYGLLSKDSLPAYLRVKTHIKDLVGEVPVENVFFSDKIKRELGWK</sequence>
<dbReference type="EMBL" id="JRLZ01000004">
    <property type="protein sequence ID" value="KGO96591.1"/>
    <property type="molecule type" value="Genomic_DNA"/>
</dbReference>
<keyword evidence="1" id="KW-0732">Signal</keyword>
<dbReference type="PATRIC" id="fig|1107311.3.peg.1297"/>
<reference evidence="3" key="1">
    <citation type="submission" date="2013-09" db="EMBL/GenBank/DDBJ databases">
        <authorList>
            <person name="Zeng Z."/>
            <person name="Chen C."/>
        </authorList>
    </citation>
    <scope>NUCLEOTIDE SEQUENCE [LARGE SCALE GENOMIC DNA]</scope>
    <source>
        <strain evidence="3">DK69</strain>
    </source>
</reference>
<feature type="chain" id="PRO_5004750680" evidence="1">
    <location>
        <begin position="22"/>
        <end position="313"/>
    </location>
</feature>
<dbReference type="eggNOG" id="ENOG5033UQ1">
    <property type="taxonomic scope" value="Bacteria"/>
</dbReference>
<evidence type="ECO:0000256" key="1">
    <source>
        <dbReference type="SAM" id="SignalP"/>
    </source>
</evidence>
<organism evidence="2 3">
    <name type="scientific">Flavobacterium enshiense DK69</name>
    <dbReference type="NCBI Taxonomy" id="1107311"/>
    <lineage>
        <taxon>Bacteria</taxon>
        <taxon>Pseudomonadati</taxon>
        <taxon>Bacteroidota</taxon>
        <taxon>Flavobacteriia</taxon>
        <taxon>Flavobacteriales</taxon>
        <taxon>Flavobacteriaceae</taxon>
        <taxon>Flavobacterium</taxon>
    </lineage>
</organism>
<name>V6S967_9FLAO</name>
<proteinExistence type="predicted"/>
<dbReference type="AlphaFoldDB" id="V6S967"/>
<evidence type="ECO:0000313" key="3">
    <source>
        <dbReference type="Proteomes" id="UP000030149"/>
    </source>
</evidence>